<dbReference type="EMBL" id="JASXSX010000001">
    <property type="protein sequence ID" value="MDT3766819.1"/>
    <property type="molecule type" value="Genomic_DNA"/>
</dbReference>
<keyword evidence="3" id="KW-0540">Nuclease</keyword>
<name>A0ABU3I8X5_9ACTO</name>
<evidence type="ECO:0000313" key="7">
    <source>
        <dbReference type="EMBL" id="MDT3766819.1"/>
    </source>
</evidence>
<proteinExistence type="inferred from homology"/>
<keyword evidence="2" id="KW-1277">Toxin-antitoxin system</keyword>
<evidence type="ECO:0000256" key="5">
    <source>
        <dbReference type="ARBA" id="ARBA00022801"/>
    </source>
</evidence>
<keyword evidence="8" id="KW-1185">Reference proteome</keyword>
<evidence type="ECO:0000256" key="6">
    <source>
        <dbReference type="ARBA" id="ARBA00024207"/>
    </source>
</evidence>
<dbReference type="PANTHER" id="PTHR34139:SF1">
    <property type="entry name" value="RNASE MJ1380-RELATED"/>
    <property type="match status" value="1"/>
</dbReference>
<keyword evidence="5" id="KW-0378">Hydrolase</keyword>
<comment type="similarity">
    <text evidence="6">Belongs to the HepT RNase toxin family.</text>
</comment>
<evidence type="ECO:0000256" key="2">
    <source>
        <dbReference type="ARBA" id="ARBA00022649"/>
    </source>
</evidence>
<accession>A0ABU3I8X5</accession>
<keyword evidence="1" id="KW-0597">Phosphoprotein</keyword>
<dbReference type="PANTHER" id="PTHR34139">
    <property type="entry name" value="UPF0331 PROTEIN MJ0127"/>
    <property type="match status" value="1"/>
</dbReference>
<keyword evidence="4" id="KW-0547">Nucleotide-binding</keyword>
<reference evidence="7 8" key="1">
    <citation type="submission" date="2023-06" db="EMBL/GenBank/DDBJ databases">
        <title>Draft genome sequence of Gleimia hominis type strain CCUG 57540T.</title>
        <authorList>
            <person name="Salva-Serra F."/>
            <person name="Cardew S."/>
            <person name="Jensie Markopoulos S."/>
            <person name="Ohlen M."/>
            <person name="Inganas E."/>
            <person name="Svensson-Stadler L."/>
            <person name="Moore E.R.B."/>
        </authorList>
    </citation>
    <scope>NUCLEOTIDE SEQUENCE [LARGE SCALE GENOMIC DNA]</scope>
    <source>
        <strain evidence="7 8">CCUG 57540</strain>
    </source>
</reference>
<evidence type="ECO:0000256" key="4">
    <source>
        <dbReference type="ARBA" id="ARBA00022741"/>
    </source>
</evidence>
<dbReference type="Pfam" id="PF01934">
    <property type="entry name" value="HepT-like"/>
    <property type="match status" value="1"/>
</dbReference>
<dbReference type="InterPro" id="IPR008201">
    <property type="entry name" value="HepT-like"/>
</dbReference>
<dbReference type="Proteomes" id="UP001247542">
    <property type="component" value="Unassembled WGS sequence"/>
</dbReference>
<organism evidence="7 8">
    <name type="scientific">Gleimia hominis</name>
    <dbReference type="NCBI Taxonomy" id="595468"/>
    <lineage>
        <taxon>Bacteria</taxon>
        <taxon>Bacillati</taxon>
        <taxon>Actinomycetota</taxon>
        <taxon>Actinomycetes</taxon>
        <taxon>Actinomycetales</taxon>
        <taxon>Actinomycetaceae</taxon>
        <taxon>Gleimia</taxon>
    </lineage>
</organism>
<dbReference type="RefSeq" id="WP_313272004.1">
    <property type="nucleotide sequence ID" value="NZ_JASXSX010000001.1"/>
</dbReference>
<protein>
    <submittedName>
        <fullName evidence="7">DUF86 domain-containing protein</fullName>
    </submittedName>
</protein>
<evidence type="ECO:0000256" key="1">
    <source>
        <dbReference type="ARBA" id="ARBA00022553"/>
    </source>
</evidence>
<evidence type="ECO:0000256" key="3">
    <source>
        <dbReference type="ARBA" id="ARBA00022722"/>
    </source>
</evidence>
<dbReference type="Gene3D" id="1.20.120.580">
    <property type="entry name" value="bsu32300-like"/>
    <property type="match status" value="1"/>
</dbReference>
<comment type="caution">
    <text evidence="7">The sequence shown here is derived from an EMBL/GenBank/DDBJ whole genome shotgun (WGS) entry which is preliminary data.</text>
</comment>
<gene>
    <name evidence="7" type="ORF">QS713_01915</name>
</gene>
<evidence type="ECO:0000313" key="8">
    <source>
        <dbReference type="Proteomes" id="UP001247542"/>
    </source>
</evidence>
<sequence length="113" mass="12591">MKKSNLDLIEEAITNISLINEYTKSGFDNPIVFDAVALRIAVLIDTLSKLDSSLRKEVTQDNWAAIRGMRNRIVHAYTGVDHAIVKATVSNDLPILEQSLKRAKTRLGESPQD</sequence>
<dbReference type="InterPro" id="IPR051813">
    <property type="entry name" value="HepT_RNase_toxin"/>
</dbReference>
<dbReference type="InterPro" id="IPR037038">
    <property type="entry name" value="HepT-like_sf"/>
</dbReference>